<accession>A0A1H1N3W6</accession>
<feature type="compositionally biased region" description="Basic and acidic residues" evidence="1">
    <location>
        <begin position="10"/>
        <end position="26"/>
    </location>
</feature>
<dbReference type="Gene3D" id="1.25.40.10">
    <property type="entry name" value="Tetratricopeptide repeat domain"/>
    <property type="match status" value="1"/>
</dbReference>
<evidence type="ECO:0008006" key="4">
    <source>
        <dbReference type="Google" id="ProtNLM"/>
    </source>
</evidence>
<gene>
    <name evidence="2" type="ORF">SAMN04489857_1686</name>
</gene>
<evidence type="ECO:0000313" key="2">
    <source>
        <dbReference type="EMBL" id="SDR93666.1"/>
    </source>
</evidence>
<dbReference type="AlphaFoldDB" id="A0A1H1N3W6"/>
<evidence type="ECO:0000256" key="1">
    <source>
        <dbReference type="SAM" id="MobiDB-lite"/>
    </source>
</evidence>
<feature type="region of interest" description="Disordered" evidence="1">
    <location>
        <begin position="1"/>
        <end position="26"/>
    </location>
</feature>
<dbReference type="OrthoDB" id="9804482at2"/>
<dbReference type="InterPro" id="IPR011990">
    <property type="entry name" value="TPR-like_helical_dom_sf"/>
</dbReference>
<organism evidence="2 3">
    <name type="scientific">Parafannyhessea umbonata</name>
    <dbReference type="NCBI Taxonomy" id="604330"/>
    <lineage>
        <taxon>Bacteria</taxon>
        <taxon>Bacillati</taxon>
        <taxon>Actinomycetota</taxon>
        <taxon>Coriobacteriia</taxon>
        <taxon>Coriobacteriales</taxon>
        <taxon>Atopobiaceae</taxon>
        <taxon>Parafannyhessea</taxon>
    </lineage>
</organism>
<dbReference type="GeneID" id="78501020"/>
<dbReference type="Proteomes" id="UP000199480">
    <property type="component" value="Chromosome I"/>
</dbReference>
<sequence>MFLFHKKDKAVKSEKKDNEPSAKVDREELLRKANELLEQIDSVDGAEKCDLLERRGKLLMDAGEDDAAIEAFEACVANGRRMGAPYRSLTTLYNRKRKAAAESGDQDGAKLYLDKLQSLMQNSKDMLRGK</sequence>
<reference evidence="3" key="1">
    <citation type="submission" date="2016-10" db="EMBL/GenBank/DDBJ databases">
        <authorList>
            <person name="Varghese N."/>
            <person name="Submissions S."/>
        </authorList>
    </citation>
    <scope>NUCLEOTIDE SEQUENCE [LARGE SCALE GENOMIC DNA]</scope>
    <source>
        <strain evidence="3">DSM 22620</strain>
    </source>
</reference>
<dbReference type="SUPFAM" id="SSF48452">
    <property type="entry name" value="TPR-like"/>
    <property type="match status" value="1"/>
</dbReference>
<dbReference type="EMBL" id="LT629759">
    <property type="protein sequence ID" value="SDR93666.1"/>
    <property type="molecule type" value="Genomic_DNA"/>
</dbReference>
<protein>
    <recommendedName>
        <fullName evidence="4">Tetratricopeptide repeat protein</fullName>
    </recommendedName>
</protein>
<evidence type="ECO:0000313" key="3">
    <source>
        <dbReference type="Proteomes" id="UP000199480"/>
    </source>
</evidence>
<dbReference type="RefSeq" id="WP_090863536.1">
    <property type="nucleotide sequence ID" value="NZ_LT629759.1"/>
</dbReference>
<proteinExistence type="predicted"/>
<name>A0A1H1N3W6_9ACTN</name>